<dbReference type="PANTHER" id="PTHR31184">
    <property type="entry name" value="HUNTINGTIN-INTERACTING PROTEIN K FAMILY MEMBER"/>
    <property type="match status" value="1"/>
</dbReference>
<dbReference type="STRING" id="1209931.A0A135UQY3"/>
<protein>
    <recommendedName>
        <fullName evidence="2">Nascent polypeptide-associated complex subunit alpha-like UBA domain-containing protein</fullName>
    </recommendedName>
</protein>
<feature type="compositionally biased region" description="Basic and acidic residues" evidence="1">
    <location>
        <begin position="383"/>
        <end position="393"/>
    </location>
</feature>
<feature type="region of interest" description="Disordered" evidence="1">
    <location>
        <begin position="351"/>
        <end position="421"/>
    </location>
</feature>
<evidence type="ECO:0000313" key="3">
    <source>
        <dbReference type="EMBL" id="KXH62801.1"/>
    </source>
</evidence>
<dbReference type="Proteomes" id="UP000070121">
    <property type="component" value="Unassembled WGS sequence"/>
</dbReference>
<dbReference type="AlphaFoldDB" id="A0A135UQY3"/>
<dbReference type="InterPro" id="IPR038922">
    <property type="entry name" value="HYPK_UBA"/>
</dbReference>
<feature type="region of interest" description="Disordered" evidence="1">
    <location>
        <begin position="147"/>
        <end position="208"/>
    </location>
</feature>
<feature type="region of interest" description="Disordered" evidence="1">
    <location>
        <begin position="1"/>
        <end position="52"/>
    </location>
</feature>
<accession>A0A135UQY3</accession>
<proteinExistence type="predicted"/>
<dbReference type="EMBL" id="JFFI01001150">
    <property type="protein sequence ID" value="KXH62801.1"/>
    <property type="molecule type" value="Genomic_DNA"/>
</dbReference>
<dbReference type="OrthoDB" id="285219at2759"/>
<reference evidence="3 4" key="1">
    <citation type="submission" date="2014-02" db="EMBL/GenBank/DDBJ databases">
        <title>The genome sequence of Colletotrichum salicis CBS 607.94.</title>
        <authorList>
            <person name="Baroncelli R."/>
            <person name="Thon M.R."/>
        </authorList>
    </citation>
    <scope>NUCLEOTIDE SEQUENCE [LARGE SCALE GENOMIC DNA]</scope>
    <source>
        <strain evidence="3 4">CBS 607.94</strain>
    </source>
</reference>
<sequence>MSEKQPPTVVEGATAGDVEEEVQPAKSAEDRKAASALASLDAGGDDSGSGQVDVDAAQKAIKGLGGATAAKKEVKNVKVDAADVALLVDELELTKPKATELLKANDGDAVKAMKASVSSPIHIGLRPGIPRPGGPVWFPPYPGPRPRYGGGGGGRPYPGSVPFPGPPSDGGGLAPLIPPAHLPAPDELPFPTNPRPEPPHPIRPPLARSLQLRRLPCLEIIPRPLDTETNLQQHPADATHNLLHRISQISLPHAERHIPPVPVITIAIAAEPRPLLHNHQMPSRPLHNLPHGTHPLHPTTHPLPHKCIPQHHLRLPPHPRRRLSRHILQMMHPPPPPKLRQRLTPVPNTTISPSITSPIPLRSKIQPRPLLLRTGPPEPIRVPARDPAPEHPRPRLPFPLPETIRSVVPRRGSEPSPPLRL</sequence>
<comment type="caution">
    <text evidence="3">The sequence shown here is derived from an EMBL/GenBank/DDBJ whole genome shotgun (WGS) entry which is preliminary data.</text>
</comment>
<dbReference type="GO" id="GO:0050821">
    <property type="term" value="P:protein stabilization"/>
    <property type="evidence" value="ECO:0007669"/>
    <property type="project" value="TreeGrafter"/>
</dbReference>
<keyword evidence="4" id="KW-1185">Reference proteome</keyword>
<dbReference type="InterPro" id="IPR044034">
    <property type="entry name" value="NAC-like_UBA"/>
</dbReference>
<evidence type="ECO:0000313" key="4">
    <source>
        <dbReference type="Proteomes" id="UP000070121"/>
    </source>
</evidence>
<feature type="domain" description="Nascent polypeptide-associated complex subunit alpha-like UBA" evidence="2">
    <location>
        <begin position="77"/>
        <end position="115"/>
    </location>
</feature>
<dbReference type="InterPro" id="IPR052617">
    <property type="entry name" value="Huntingtin-int_K"/>
</dbReference>
<evidence type="ECO:0000259" key="2">
    <source>
        <dbReference type="Pfam" id="PF19026"/>
    </source>
</evidence>
<gene>
    <name evidence="3" type="ORF">CSAL01_02706</name>
</gene>
<evidence type="ECO:0000256" key="1">
    <source>
        <dbReference type="SAM" id="MobiDB-lite"/>
    </source>
</evidence>
<feature type="compositionally biased region" description="Pro residues" evidence="1">
    <location>
        <begin position="176"/>
        <end position="204"/>
    </location>
</feature>
<organism evidence="3 4">
    <name type="scientific">Colletotrichum salicis</name>
    <dbReference type="NCBI Taxonomy" id="1209931"/>
    <lineage>
        <taxon>Eukaryota</taxon>
        <taxon>Fungi</taxon>
        <taxon>Dikarya</taxon>
        <taxon>Ascomycota</taxon>
        <taxon>Pezizomycotina</taxon>
        <taxon>Sordariomycetes</taxon>
        <taxon>Hypocreomycetidae</taxon>
        <taxon>Glomerellales</taxon>
        <taxon>Glomerellaceae</taxon>
        <taxon>Colletotrichum</taxon>
        <taxon>Colletotrichum acutatum species complex</taxon>
    </lineage>
</organism>
<dbReference type="CDD" id="cd14361">
    <property type="entry name" value="UBA_HYPK"/>
    <property type="match status" value="1"/>
</dbReference>
<dbReference type="Pfam" id="PF19026">
    <property type="entry name" value="UBA_HYPK"/>
    <property type="match status" value="1"/>
</dbReference>
<dbReference type="PANTHER" id="PTHR31184:SF2">
    <property type="entry name" value="HUNTINGTIN-INTERACTING PROTEIN K"/>
    <property type="match status" value="1"/>
</dbReference>
<feature type="compositionally biased region" description="Low complexity" evidence="1">
    <location>
        <begin position="34"/>
        <end position="52"/>
    </location>
</feature>
<dbReference type="GO" id="GO:0043066">
    <property type="term" value="P:negative regulation of apoptotic process"/>
    <property type="evidence" value="ECO:0007669"/>
    <property type="project" value="TreeGrafter"/>
</dbReference>
<name>A0A135UQY3_9PEZI</name>
<feature type="compositionally biased region" description="Low complexity" evidence="1">
    <location>
        <begin position="351"/>
        <end position="360"/>
    </location>
</feature>